<feature type="compositionally biased region" description="Acidic residues" evidence="6">
    <location>
        <begin position="43"/>
        <end position="54"/>
    </location>
</feature>
<evidence type="ECO:0000313" key="10">
    <source>
        <dbReference type="Proteomes" id="UP000001312"/>
    </source>
</evidence>
<dbReference type="RefSeq" id="XP_001597934.1">
    <property type="nucleotide sequence ID" value="XM_001597884.1"/>
</dbReference>
<keyword evidence="3 7" id="KW-0812">Transmembrane</keyword>
<keyword evidence="4 7" id="KW-1133">Transmembrane helix</keyword>
<evidence type="ECO:0000256" key="5">
    <source>
        <dbReference type="ARBA" id="ARBA00023136"/>
    </source>
</evidence>
<protein>
    <recommendedName>
        <fullName evidence="8">Amino acid transporter transmembrane domain-containing protein</fullName>
    </recommendedName>
</protein>
<feature type="compositionally biased region" description="Basic and acidic residues" evidence="6">
    <location>
        <begin position="105"/>
        <end position="114"/>
    </location>
</feature>
<keyword evidence="2" id="KW-0813">Transport</keyword>
<feature type="transmembrane region" description="Helical" evidence="7">
    <location>
        <begin position="218"/>
        <end position="236"/>
    </location>
</feature>
<dbReference type="eggNOG" id="KOG1303">
    <property type="taxonomic scope" value="Eukaryota"/>
</dbReference>
<evidence type="ECO:0000313" key="9">
    <source>
        <dbReference type="EMBL" id="EDN90620.1"/>
    </source>
</evidence>
<dbReference type="GO" id="GO:0016020">
    <property type="term" value="C:membrane"/>
    <property type="evidence" value="ECO:0007669"/>
    <property type="project" value="UniProtKB-SubCell"/>
</dbReference>
<dbReference type="EMBL" id="CH476621">
    <property type="protein sequence ID" value="EDN90620.1"/>
    <property type="molecule type" value="Genomic_DNA"/>
</dbReference>
<dbReference type="InterPro" id="IPR013057">
    <property type="entry name" value="AA_transpt_TM"/>
</dbReference>
<evidence type="ECO:0000256" key="1">
    <source>
        <dbReference type="ARBA" id="ARBA00004370"/>
    </source>
</evidence>
<feature type="region of interest" description="Disordered" evidence="6">
    <location>
        <begin position="38"/>
        <end position="61"/>
    </location>
</feature>
<evidence type="ECO:0000256" key="6">
    <source>
        <dbReference type="SAM" id="MobiDB-lite"/>
    </source>
</evidence>
<dbReference type="Proteomes" id="UP000001312">
    <property type="component" value="Unassembled WGS sequence"/>
</dbReference>
<comment type="subcellular location">
    <subcellularLocation>
        <location evidence="1">Membrane</location>
    </subcellularLocation>
</comment>
<dbReference type="InParanoid" id="A7E3Z8"/>
<proteinExistence type="predicted"/>
<feature type="transmembrane region" description="Helical" evidence="7">
    <location>
        <begin position="359"/>
        <end position="376"/>
    </location>
</feature>
<dbReference type="GeneID" id="5494755"/>
<keyword evidence="10" id="KW-1185">Reference proteome</keyword>
<dbReference type="KEGG" id="ssl:SS1G_00020"/>
<evidence type="ECO:0000256" key="7">
    <source>
        <dbReference type="SAM" id="Phobius"/>
    </source>
</evidence>
<feature type="region of interest" description="Disordered" evidence="6">
    <location>
        <begin position="75"/>
        <end position="121"/>
    </location>
</feature>
<dbReference type="HOGENOM" id="CLU_009646_8_1_1"/>
<evidence type="ECO:0000256" key="2">
    <source>
        <dbReference type="ARBA" id="ARBA00022448"/>
    </source>
</evidence>
<reference evidence="10" key="1">
    <citation type="journal article" date="2011" name="PLoS Genet.">
        <title>Genomic analysis of the necrotrophic fungal pathogens Sclerotinia sclerotiorum and Botrytis cinerea.</title>
        <authorList>
            <person name="Amselem J."/>
            <person name="Cuomo C.A."/>
            <person name="van Kan J.A."/>
            <person name="Viaud M."/>
            <person name="Benito E.P."/>
            <person name="Couloux A."/>
            <person name="Coutinho P.M."/>
            <person name="de Vries R.P."/>
            <person name="Dyer P.S."/>
            <person name="Fillinger S."/>
            <person name="Fournier E."/>
            <person name="Gout L."/>
            <person name="Hahn M."/>
            <person name="Kohn L."/>
            <person name="Lapalu N."/>
            <person name="Plummer K.M."/>
            <person name="Pradier J.M."/>
            <person name="Quevillon E."/>
            <person name="Sharon A."/>
            <person name="Simon A."/>
            <person name="ten Have A."/>
            <person name="Tudzynski B."/>
            <person name="Tudzynski P."/>
            <person name="Wincker P."/>
            <person name="Andrew M."/>
            <person name="Anthouard V."/>
            <person name="Beever R.E."/>
            <person name="Beffa R."/>
            <person name="Benoit I."/>
            <person name="Bouzid O."/>
            <person name="Brault B."/>
            <person name="Chen Z."/>
            <person name="Choquer M."/>
            <person name="Collemare J."/>
            <person name="Cotton P."/>
            <person name="Danchin E.G."/>
            <person name="Da Silva C."/>
            <person name="Gautier A."/>
            <person name="Giraud C."/>
            <person name="Giraud T."/>
            <person name="Gonzalez C."/>
            <person name="Grossetete S."/>
            <person name="Guldener U."/>
            <person name="Henrissat B."/>
            <person name="Howlett B.J."/>
            <person name="Kodira C."/>
            <person name="Kretschmer M."/>
            <person name="Lappartient A."/>
            <person name="Leroch M."/>
            <person name="Levis C."/>
            <person name="Mauceli E."/>
            <person name="Neuveglise C."/>
            <person name="Oeser B."/>
            <person name="Pearson M."/>
            <person name="Poulain J."/>
            <person name="Poussereau N."/>
            <person name="Quesneville H."/>
            <person name="Rascle C."/>
            <person name="Schumacher J."/>
            <person name="Segurens B."/>
            <person name="Sexton A."/>
            <person name="Silva E."/>
            <person name="Sirven C."/>
            <person name="Soanes D.M."/>
            <person name="Talbot N.J."/>
            <person name="Templeton M."/>
            <person name="Yandava C."/>
            <person name="Yarden O."/>
            <person name="Zeng Q."/>
            <person name="Rollins J.A."/>
            <person name="Lebrun M.H."/>
            <person name="Dickman M."/>
        </authorList>
    </citation>
    <scope>NUCLEOTIDE SEQUENCE [LARGE SCALE GENOMIC DNA]</scope>
    <source>
        <strain evidence="10">ATCC 18683 / 1980 / Ss-1</strain>
    </source>
</reference>
<evidence type="ECO:0000256" key="3">
    <source>
        <dbReference type="ARBA" id="ARBA00022692"/>
    </source>
</evidence>
<feature type="transmembrane region" description="Helical" evidence="7">
    <location>
        <begin position="382"/>
        <end position="404"/>
    </location>
</feature>
<evidence type="ECO:0000256" key="4">
    <source>
        <dbReference type="ARBA" id="ARBA00022989"/>
    </source>
</evidence>
<accession>A7E3Z8</accession>
<dbReference type="AlphaFoldDB" id="A7E3Z8"/>
<sequence length="447" mass="48895">MRFNSITHAGGVNSIENFARSLTRASAFHEITPRRPSFILAEDSTEEGDGEDLEYGGVQTDYGRIPRSSLIREQLRRSTSDNTVDDESALGDETESSLSRVASHRKSEGERVAGGDHASVQGSVRGNQSIFAIAPHLSTPLAGSYGTSYGTLRSTLNESSMIHAGQLWRQQQATGANVADEEHLPLIVKEVEEDGKIVLVVEGQSTLPQTILNSTNVLIGWLTLPLSFGLMMSPWGGHSVFPNIYRDMRHPYKFDKAVKYTFSFTYVLDATTALAGILMFGDNVMDEVTANIIGNSSYPRSLSLMICIFIAIIPLTKVPLNARPIVSTIELLCGLDSRAMAESSALTGLSGYTRGIMKIAVRIIVLIVFVIIAILFPAFDSIMAFMGSALCFSICVILPLLFYVKIFGKEITRRELILDYCLIVISSIMAIVGTVWAFLPKDLIHAE</sequence>
<dbReference type="PANTHER" id="PTHR48017">
    <property type="entry name" value="OS05G0424000 PROTEIN-RELATED"/>
    <property type="match status" value="1"/>
</dbReference>
<feature type="transmembrane region" description="Helical" evidence="7">
    <location>
        <begin position="257"/>
        <end position="281"/>
    </location>
</feature>
<feature type="transmembrane region" description="Helical" evidence="7">
    <location>
        <begin position="416"/>
        <end position="439"/>
    </location>
</feature>
<dbReference type="OMA" id="PMGIKYA"/>
<name>A7E3Z8_SCLS1</name>
<keyword evidence="5 7" id="KW-0472">Membrane</keyword>
<feature type="compositionally biased region" description="Acidic residues" evidence="6">
    <location>
        <begin position="83"/>
        <end position="95"/>
    </location>
</feature>
<organism evidence="9 10">
    <name type="scientific">Sclerotinia sclerotiorum (strain ATCC 18683 / 1980 / Ss-1)</name>
    <name type="common">White mold</name>
    <name type="synonym">Whetzelinia sclerotiorum</name>
    <dbReference type="NCBI Taxonomy" id="665079"/>
    <lineage>
        <taxon>Eukaryota</taxon>
        <taxon>Fungi</taxon>
        <taxon>Dikarya</taxon>
        <taxon>Ascomycota</taxon>
        <taxon>Pezizomycotina</taxon>
        <taxon>Leotiomycetes</taxon>
        <taxon>Helotiales</taxon>
        <taxon>Sclerotiniaceae</taxon>
        <taxon>Sclerotinia</taxon>
    </lineage>
</organism>
<evidence type="ECO:0000259" key="8">
    <source>
        <dbReference type="Pfam" id="PF01490"/>
    </source>
</evidence>
<feature type="transmembrane region" description="Helical" evidence="7">
    <location>
        <begin position="301"/>
        <end position="320"/>
    </location>
</feature>
<gene>
    <name evidence="9" type="ORF">SS1G_00020</name>
</gene>
<dbReference type="Pfam" id="PF01490">
    <property type="entry name" value="Aa_trans"/>
    <property type="match status" value="1"/>
</dbReference>
<feature type="domain" description="Amino acid transporter transmembrane" evidence="8">
    <location>
        <begin position="222"/>
        <end position="435"/>
    </location>
</feature>